<keyword evidence="8" id="KW-1185">Reference proteome</keyword>
<evidence type="ECO:0000256" key="1">
    <source>
        <dbReference type="ARBA" id="ARBA00004651"/>
    </source>
</evidence>
<evidence type="ECO:0000256" key="3">
    <source>
        <dbReference type="ARBA" id="ARBA00022692"/>
    </source>
</evidence>
<dbReference type="KEGG" id="dfl:DFE_2908"/>
<dbReference type="RefSeq" id="WP_126380664.1">
    <property type="nucleotide sequence ID" value="NZ_AP017378.1"/>
</dbReference>
<dbReference type="AlphaFoldDB" id="A0A2Z6B2A6"/>
<dbReference type="Pfam" id="PF03899">
    <property type="entry name" value="ATP-synt_I"/>
    <property type="match status" value="1"/>
</dbReference>
<reference evidence="7 8" key="1">
    <citation type="journal article" date="2018" name="Sci. Adv.">
        <title>Multi-heme cytochromes provide a pathway for survival in energy-limited environments.</title>
        <authorList>
            <person name="Deng X."/>
            <person name="Dohmae N."/>
            <person name="Nealson K.H."/>
            <person name="Hashimoto K."/>
            <person name="Okamoto A."/>
        </authorList>
    </citation>
    <scope>NUCLEOTIDE SEQUENCE [LARGE SCALE GENOMIC DNA]</scope>
    <source>
        <strain evidence="7 8">IS5</strain>
    </source>
</reference>
<evidence type="ECO:0000256" key="4">
    <source>
        <dbReference type="ARBA" id="ARBA00022989"/>
    </source>
</evidence>
<keyword evidence="3 6" id="KW-0812">Transmembrane</keyword>
<dbReference type="GO" id="GO:0005886">
    <property type="term" value="C:plasma membrane"/>
    <property type="evidence" value="ECO:0007669"/>
    <property type="project" value="UniProtKB-SubCell"/>
</dbReference>
<feature type="transmembrane region" description="Helical" evidence="6">
    <location>
        <begin position="30"/>
        <end position="47"/>
    </location>
</feature>
<keyword evidence="2" id="KW-1003">Cell membrane</keyword>
<dbReference type="OrthoDB" id="5471190at2"/>
<proteinExistence type="predicted"/>
<keyword evidence="4 6" id="KW-1133">Transmembrane helix</keyword>
<evidence type="ECO:0000313" key="8">
    <source>
        <dbReference type="Proteomes" id="UP000269883"/>
    </source>
</evidence>
<feature type="transmembrane region" description="Helical" evidence="6">
    <location>
        <begin position="111"/>
        <end position="130"/>
    </location>
</feature>
<comment type="subcellular location">
    <subcellularLocation>
        <location evidence="1">Cell membrane</location>
        <topology evidence="1">Multi-pass membrane protein</topology>
    </subcellularLocation>
</comment>
<organism evidence="7 8">
    <name type="scientific">Desulfovibrio ferrophilus</name>
    <dbReference type="NCBI Taxonomy" id="241368"/>
    <lineage>
        <taxon>Bacteria</taxon>
        <taxon>Pseudomonadati</taxon>
        <taxon>Thermodesulfobacteriota</taxon>
        <taxon>Desulfovibrionia</taxon>
        <taxon>Desulfovibrionales</taxon>
        <taxon>Desulfovibrionaceae</taxon>
        <taxon>Desulfovibrio</taxon>
    </lineage>
</organism>
<evidence type="ECO:0000256" key="5">
    <source>
        <dbReference type="ARBA" id="ARBA00023136"/>
    </source>
</evidence>
<feature type="transmembrane region" description="Helical" evidence="6">
    <location>
        <begin position="53"/>
        <end position="75"/>
    </location>
</feature>
<dbReference type="EMBL" id="AP017378">
    <property type="protein sequence ID" value="BBD09634.1"/>
    <property type="molecule type" value="Genomic_DNA"/>
</dbReference>
<keyword evidence="5 6" id="KW-0472">Membrane</keyword>
<gene>
    <name evidence="7" type="ORF">DFE_2908</name>
</gene>
<evidence type="ECO:0000313" key="7">
    <source>
        <dbReference type="EMBL" id="BBD09634.1"/>
    </source>
</evidence>
<sequence length="141" mass="15699">MTRIIQKIEAGLYRRGFVHEETRILVRNQLALTLVVVLIGCIGGWAWPRLFDFAAGAVLASWNFYFLSKFVHRVLEKQQAAVTGMLFRFYGRLILTGVALYALIVMGGSSVIALLAGLSTVVVTVLIWAVTRMRGKNIKEA</sequence>
<dbReference type="InterPro" id="IPR005598">
    <property type="entry name" value="ATP_synth_I"/>
</dbReference>
<evidence type="ECO:0000256" key="2">
    <source>
        <dbReference type="ARBA" id="ARBA00022475"/>
    </source>
</evidence>
<dbReference type="Proteomes" id="UP000269883">
    <property type="component" value="Chromosome"/>
</dbReference>
<evidence type="ECO:0000256" key="6">
    <source>
        <dbReference type="SAM" id="Phobius"/>
    </source>
</evidence>
<feature type="transmembrane region" description="Helical" evidence="6">
    <location>
        <begin position="87"/>
        <end position="105"/>
    </location>
</feature>
<protein>
    <submittedName>
        <fullName evidence="7">ATP synthase I chain</fullName>
    </submittedName>
</protein>
<name>A0A2Z6B2A6_9BACT</name>
<accession>A0A2Z6B2A6</accession>